<sequence>MQKETVWRRMEDEIEYMRIGCDKLARADKATSEHLGSLENQIATLGSESAVRLGALESQMSSITATLARIEASSVINQRPGKGIASSSMDHHDQKETVWRQMEDEIEYMRIGCDKLARADKATSERLGSLENQIATMGSESAVRLGALEISLQSKAAINHG</sequence>
<dbReference type="AlphaFoldDB" id="A0A8S9JBI0"/>
<evidence type="ECO:0000313" key="1">
    <source>
        <dbReference type="EMBL" id="KAF2578587.1"/>
    </source>
</evidence>
<dbReference type="EMBL" id="QGKW02001660">
    <property type="protein sequence ID" value="KAF2578587.1"/>
    <property type="molecule type" value="Genomic_DNA"/>
</dbReference>
<organism evidence="1 2">
    <name type="scientific">Brassica cretica</name>
    <name type="common">Mustard</name>
    <dbReference type="NCBI Taxonomy" id="69181"/>
    <lineage>
        <taxon>Eukaryota</taxon>
        <taxon>Viridiplantae</taxon>
        <taxon>Streptophyta</taxon>
        <taxon>Embryophyta</taxon>
        <taxon>Tracheophyta</taxon>
        <taxon>Spermatophyta</taxon>
        <taxon>Magnoliopsida</taxon>
        <taxon>eudicotyledons</taxon>
        <taxon>Gunneridae</taxon>
        <taxon>Pentapetalae</taxon>
        <taxon>rosids</taxon>
        <taxon>malvids</taxon>
        <taxon>Brassicales</taxon>
        <taxon>Brassicaceae</taxon>
        <taxon>Brassiceae</taxon>
        <taxon>Brassica</taxon>
    </lineage>
</organism>
<protein>
    <submittedName>
        <fullName evidence="1">Uncharacterized protein</fullName>
    </submittedName>
</protein>
<accession>A0A8S9JBI0</accession>
<reference evidence="1" key="1">
    <citation type="submission" date="2019-12" db="EMBL/GenBank/DDBJ databases">
        <title>Genome sequencing and annotation of Brassica cretica.</title>
        <authorList>
            <person name="Studholme D.J."/>
            <person name="Sarris P.F."/>
        </authorList>
    </citation>
    <scope>NUCLEOTIDE SEQUENCE</scope>
    <source>
        <strain evidence="1">PFS-001/15</strain>
        <tissue evidence="1">Leaf</tissue>
    </source>
</reference>
<gene>
    <name evidence="1" type="ORF">F2Q68_00001311</name>
</gene>
<evidence type="ECO:0000313" key="2">
    <source>
        <dbReference type="Proteomes" id="UP000712281"/>
    </source>
</evidence>
<proteinExistence type="predicted"/>
<comment type="caution">
    <text evidence="1">The sequence shown here is derived from an EMBL/GenBank/DDBJ whole genome shotgun (WGS) entry which is preliminary data.</text>
</comment>
<name>A0A8S9JBI0_BRACR</name>
<dbReference type="Proteomes" id="UP000712281">
    <property type="component" value="Unassembled WGS sequence"/>
</dbReference>